<evidence type="ECO:0000313" key="3">
    <source>
        <dbReference type="EMBL" id="KAI8581852.1"/>
    </source>
</evidence>
<dbReference type="RefSeq" id="XP_051446856.1">
    <property type="nucleotide sequence ID" value="XM_051587103.1"/>
</dbReference>
<dbReference type="EMBL" id="MU620903">
    <property type="protein sequence ID" value="KAI8581852.1"/>
    <property type="molecule type" value="Genomic_DNA"/>
</dbReference>
<proteinExistence type="predicted"/>
<keyword evidence="4" id="KW-1185">Reference proteome</keyword>
<keyword evidence="1" id="KW-0472">Membrane</keyword>
<dbReference type="GeneID" id="75912450"/>
<dbReference type="AlphaFoldDB" id="A0AAD5HEY8"/>
<dbReference type="Proteomes" id="UP001206595">
    <property type="component" value="Unassembled WGS sequence"/>
</dbReference>
<comment type="caution">
    <text evidence="3">The sequence shown here is derived from an EMBL/GenBank/DDBJ whole genome shotgun (WGS) entry which is preliminary data.</text>
</comment>
<feature type="signal peptide" evidence="2">
    <location>
        <begin position="1"/>
        <end position="21"/>
    </location>
</feature>
<evidence type="ECO:0000256" key="1">
    <source>
        <dbReference type="SAM" id="Phobius"/>
    </source>
</evidence>
<sequence>MLIAAIFLLVNSLLLSNISLSFQSHLQQRPVTNANSCVFFYAGCLLALFDSLWLNYGVADTFRYEWCPIS</sequence>
<protein>
    <submittedName>
        <fullName evidence="3">Uncharacterized protein</fullName>
    </submittedName>
</protein>
<keyword evidence="1" id="KW-1133">Transmembrane helix</keyword>
<feature type="chain" id="PRO_5041920539" evidence="2">
    <location>
        <begin position="22"/>
        <end position="70"/>
    </location>
</feature>
<accession>A0AAD5HEY8</accession>
<keyword evidence="1" id="KW-0812">Transmembrane</keyword>
<evidence type="ECO:0000256" key="2">
    <source>
        <dbReference type="SAM" id="SignalP"/>
    </source>
</evidence>
<gene>
    <name evidence="3" type="ORF">K450DRAFT_229521</name>
</gene>
<keyword evidence="2" id="KW-0732">Signal</keyword>
<name>A0AAD5HEY8_UMBRA</name>
<reference evidence="3" key="2">
    <citation type="journal article" date="2022" name="Proc. Natl. Acad. Sci. U.S.A.">
        <title>Diploid-dominant life cycles characterize the early evolution of Fungi.</title>
        <authorList>
            <person name="Amses K.R."/>
            <person name="Simmons D.R."/>
            <person name="Longcore J.E."/>
            <person name="Mondo S.J."/>
            <person name="Seto K."/>
            <person name="Jeronimo G.H."/>
            <person name="Bonds A.E."/>
            <person name="Quandt C.A."/>
            <person name="Davis W.J."/>
            <person name="Chang Y."/>
            <person name="Federici B.A."/>
            <person name="Kuo A."/>
            <person name="LaButti K."/>
            <person name="Pangilinan J."/>
            <person name="Andreopoulos W."/>
            <person name="Tritt A."/>
            <person name="Riley R."/>
            <person name="Hundley H."/>
            <person name="Johnson J."/>
            <person name="Lipzen A."/>
            <person name="Barry K."/>
            <person name="Lang B.F."/>
            <person name="Cuomo C.A."/>
            <person name="Buchler N.E."/>
            <person name="Grigoriev I.V."/>
            <person name="Spatafora J.W."/>
            <person name="Stajich J.E."/>
            <person name="James T.Y."/>
        </authorList>
    </citation>
    <scope>NUCLEOTIDE SEQUENCE</scope>
    <source>
        <strain evidence="3">AG</strain>
    </source>
</reference>
<feature type="transmembrane region" description="Helical" evidence="1">
    <location>
        <begin position="39"/>
        <end position="56"/>
    </location>
</feature>
<evidence type="ECO:0000313" key="4">
    <source>
        <dbReference type="Proteomes" id="UP001206595"/>
    </source>
</evidence>
<organism evidence="3 4">
    <name type="scientific">Umbelopsis ramanniana AG</name>
    <dbReference type="NCBI Taxonomy" id="1314678"/>
    <lineage>
        <taxon>Eukaryota</taxon>
        <taxon>Fungi</taxon>
        <taxon>Fungi incertae sedis</taxon>
        <taxon>Mucoromycota</taxon>
        <taxon>Mucoromycotina</taxon>
        <taxon>Umbelopsidomycetes</taxon>
        <taxon>Umbelopsidales</taxon>
        <taxon>Umbelopsidaceae</taxon>
        <taxon>Umbelopsis</taxon>
    </lineage>
</organism>
<reference evidence="3" key="1">
    <citation type="submission" date="2021-06" db="EMBL/GenBank/DDBJ databases">
        <authorList>
            <consortium name="DOE Joint Genome Institute"/>
            <person name="Mondo S.J."/>
            <person name="Amses K.R."/>
            <person name="Simmons D.R."/>
            <person name="Longcore J.E."/>
            <person name="Seto K."/>
            <person name="Alves G.H."/>
            <person name="Bonds A.E."/>
            <person name="Quandt C.A."/>
            <person name="Davis W.J."/>
            <person name="Chang Y."/>
            <person name="Letcher P.M."/>
            <person name="Powell M.J."/>
            <person name="Kuo A."/>
            <person name="Labutti K."/>
            <person name="Pangilinan J."/>
            <person name="Andreopoulos W."/>
            <person name="Tritt A."/>
            <person name="Riley R."/>
            <person name="Hundley H."/>
            <person name="Johnson J."/>
            <person name="Lipzen A."/>
            <person name="Barry K."/>
            <person name="Berbee M.L."/>
            <person name="Buchler N.E."/>
            <person name="Grigoriev I.V."/>
            <person name="Spatafora J.W."/>
            <person name="Stajich J.E."/>
            <person name="James T.Y."/>
        </authorList>
    </citation>
    <scope>NUCLEOTIDE SEQUENCE</scope>
    <source>
        <strain evidence="3">AG</strain>
    </source>
</reference>